<dbReference type="InterPro" id="IPR036737">
    <property type="entry name" value="OmpA-like_sf"/>
</dbReference>
<evidence type="ECO:0000256" key="5">
    <source>
        <dbReference type="SAM" id="SignalP"/>
    </source>
</evidence>
<dbReference type="InterPro" id="IPR011659">
    <property type="entry name" value="WD40"/>
</dbReference>
<protein>
    <submittedName>
        <fullName evidence="8">OmpA family protein</fullName>
    </submittedName>
</protein>
<dbReference type="InterPro" id="IPR050330">
    <property type="entry name" value="Bact_OuterMem_StrucFunc"/>
</dbReference>
<dbReference type="RefSeq" id="WP_303306756.1">
    <property type="nucleotide sequence ID" value="NZ_JAODOP010000004.1"/>
</dbReference>
<reference evidence="8 9" key="1">
    <citation type="submission" date="2022-09" db="EMBL/GenBank/DDBJ databases">
        <title>Genome sequencing of Flavivirga sp. MEBiC05379.</title>
        <authorList>
            <person name="Oh H.-M."/>
            <person name="Kwon K.K."/>
            <person name="Park M.J."/>
            <person name="Yang S.-H."/>
        </authorList>
    </citation>
    <scope>NUCLEOTIDE SEQUENCE [LARGE SCALE GENOMIC DNA]</scope>
    <source>
        <strain evidence="8 9">MEBiC05379</strain>
    </source>
</reference>
<dbReference type="CDD" id="cd07185">
    <property type="entry name" value="OmpA_C-like"/>
    <property type="match status" value="1"/>
</dbReference>
<evidence type="ECO:0000256" key="1">
    <source>
        <dbReference type="ARBA" id="ARBA00004442"/>
    </source>
</evidence>
<evidence type="ECO:0000256" key="3">
    <source>
        <dbReference type="ARBA" id="ARBA00023237"/>
    </source>
</evidence>
<keyword evidence="2 4" id="KW-0472">Membrane</keyword>
<name>A0ABU7XVM0_9FLAO</name>
<dbReference type="Pfam" id="PF05036">
    <property type="entry name" value="SPOR"/>
    <property type="match status" value="1"/>
</dbReference>
<keyword evidence="3" id="KW-0998">Cell outer membrane</keyword>
<dbReference type="SUPFAM" id="SSF82171">
    <property type="entry name" value="DPP6 N-terminal domain-like"/>
    <property type="match status" value="1"/>
</dbReference>
<feature type="domain" description="OmpA-like" evidence="6">
    <location>
        <begin position="393"/>
        <end position="513"/>
    </location>
</feature>
<comment type="caution">
    <text evidence="8">The sequence shown here is derived from an EMBL/GenBank/DDBJ whole genome shotgun (WGS) entry which is preliminary data.</text>
</comment>
<dbReference type="InterPro" id="IPR006664">
    <property type="entry name" value="OMP_bac"/>
</dbReference>
<dbReference type="Pfam" id="PF00691">
    <property type="entry name" value="OmpA"/>
    <property type="match status" value="1"/>
</dbReference>
<dbReference type="PRINTS" id="PR01021">
    <property type="entry name" value="OMPADOMAIN"/>
</dbReference>
<dbReference type="InterPro" id="IPR006665">
    <property type="entry name" value="OmpA-like"/>
</dbReference>
<dbReference type="SUPFAM" id="SSF49478">
    <property type="entry name" value="Cna protein B-type domain"/>
    <property type="match status" value="1"/>
</dbReference>
<feature type="signal peptide" evidence="5">
    <location>
        <begin position="1"/>
        <end position="20"/>
    </location>
</feature>
<proteinExistence type="predicted"/>
<evidence type="ECO:0000256" key="2">
    <source>
        <dbReference type="ARBA" id="ARBA00023136"/>
    </source>
</evidence>
<evidence type="ECO:0000259" key="7">
    <source>
        <dbReference type="PROSITE" id="PS51724"/>
    </source>
</evidence>
<dbReference type="InterPro" id="IPR036680">
    <property type="entry name" value="SPOR-like_sf"/>
</dbReference>
<dbReference type="Pfam" id="PF07676">
    <property type="entry name" value="PD40"/>
    <property type="match status" value="2"/>
</dbReference>
<feature type="chain" id="PRO_5046002059" evidence="5">
    <location>
        <begin position="21"/>
        <end position="602"/>
    </location>
</feature>
<keyword evidence="9" id="KW-1185">Reference proteome</keyword>
<dbReference type="SUPFAM" id="SSF110997">
    <property type="entry name" value="Sporulation related repeat"/>
    <property type="match status" value="1"/>
</dbReference>
<dbReference type="Gene3D" id="3.30.1330.60">
    <property type="entry name" value="OmpA-like domain"/>
    <property type="match status" value="1"/>
</dbReference>
<dbReference type="PROSITE" id="PS51123">
    <property type="entry name" value="OMPA_2"/>
    <property type="match status" value="1"/>
</dbReference>
<dbReference type="InterPro" id="IPR007730">
    <property type="entry name" value="SPOR-like_dom"/>
</dbReference>
<dbReference type="InterPro" id="IPR011042">
    <property type="entry name" value="6-blade_b-propeller_TolB-like"/>
</dbReference>
<dbReference type="EMBL" id="JAODOP010000004">
    <property type="protein sequence ID" value="MEF3834431.1"/>
    <property type="molecule type" value="Genomic_DNA"/>
</dbReference>
<sequence length="602" mass="67975">MKAYFLVIIWLQSIFLFSQATGTNGFQFEVSDTDINTNFSEIGTGFFKGKLIMVSSKKIGVLAKIDPNTNEAYKELYCLDTLGNGVLANPLLFSRILNTNDSEGQISFSPDQNTVYYSRSSKTNSLEFKLYRAILEEGSHGNWINEELLSFNSKNVSIENPFVNSKGDKLYFSANMPDAIGGYDIYVSDINSDGTLSTPKNLGKKINTTFDDKHPYISMDNAYLFFASKGHKSIGGFDLFTSKIFDNRYTAPKNLGNTINTEYGEIAYFNANKSTGYFSSNRKVANSLDIYYFTSNHIKQTLEGKILDFNTKAILPGTIVILKDKNQKEVDQLITGKDGTYVFDVAPLESYTITTKKSSFKDTSFDFTSSKSEETTYNKDLEITPTDPVIAEVNNELRIMVENIHFDFAKHHIKEESHITLNKIIKVLNEHPKIKLAINAHTDNIDTDAFNLNLSKKRAKSTLNYLIKNGIAKNRLLSKGYGERKPLIDCKNHCSKEDLQTNRRVEFVILNASPENTLNTSNQTGNYHIIAGSFRIEKNCVKMIEHLKAEGFISARKIGRNKKGLFLVAYASYESKPEAIKALETIRIINNEKAWLKFKKLD</sequence>
<dbReference type="Proteomes" id="UP001337305">
    <property type="component" value="Unassembled WGS sequence"/>
</dbReference>
<dbReference type="Gene3D" id="2.120.10.30">
    <property type="entry name" value="TolB, C-terminal domain"/>
    <property type="match status" value="1"/>
</dbReference>
<accession>A0ABU7XVM0</accession>
<comment type="subcellular location">
    <subcellularLocation>
        <location evidence="1">Cell outer membrane</location>
    </subcellularLocation>
</comment>
<keyword evidence="5" id="KW-0732">Signal</keyword>
<dbReference type="PANTHER" id="PTHR30329">
    <property type="entry name" value="STATOR ELEMENT OF FLAGELLAR MOTOR COMPLEX"/>
    <property type="match status" value="1"/>
</dbReference>
<evidence type="ECO:0000313" key="8">
    <source>
        <dbReference type="EMBL" id="MEF3834431.1"/>
    </source>
</evidence>
<gene>
    <name evidence="8" type="ORF">N1F79_14935</name>
</gene>
<evidence type="ECO:0000259" key="6">
    <source>
        <dbReference type="PROSITE" id="PS51123"/>
    </source>
</evidence>
<feature type="domain" description="SPOR" evidence="7">
    <location>
        <begin position="521"/>
        <end position="599"/>
    </location>
</feature>
<dbReference type="PROSITE" id="PS51724">
    <property type="entry name" value="SPOR"/>
    <property type="match status" value="1"/>
</dbReference>
<dbReference type="SUPFAM" id="SSF103088">
    <property type="entry name" value="OmpA-like"/>
    <property type="match status" value="1"/>
</dbReference>
<evidence type="ECO:0000313" key="9">
    <source>
        <dbReference type="Proteomes" id="UP001337305"/>
    </source>
</evidence>
<dbReference type="Gene3D" id="2.60.40.1120">
    <property type="entry name" value="Carboxypeptidase-like, regulatory domain"/>
    <property type="match status" value="1"/>
</dbReference>
<dbReference type="PANTHER" id="PTHR30329:SF21">
    <property type="entry name" value="LIPOPROTEIN YIAD-RELATED"/>
    <property type="match status" value="1"/>
</dbReference>
<evidence type="ECO:0000256" key="4">
    <source>
        <dbReference type="PROSITE-ProRule" id="PRU00473"/>
    </source>
</evidence>
<organism evidence="8 9">
    <name type="scientific">Flavivirga spongiicola</name>
    <dbReference type="NCBI Taxonomy" id="421621"/>
    <lineage>
        <taxon>Bacteria</taxon>
        <taxon>Pseudomonadati</taxon>
        <taxon>Bacteroidota</taxon>
        <taxon>Flavobacteriia</taxon>
        <taxon>Flavobacteriales</taxon>
        <taxon>Flavobacteriaceae</taxon>
        <taxon>Flavivirga</taxon>
    </lineage>
</organism>